<keyword evidence="6 7" id="KW-0067">ATP-binding</keyword>
<comment type="caution">
    <text evidence="11">The sequence shown here is derived from an EMBL/GenBank/DDBJ whole genome shotgun (WGS) entry which is preliminary data.</text>
</comment>
<evidence type="ECO:0000256" key="8">
    <source>
        <dbReference type="SAM" id="MobiDB-lite"/>
    </source>
</evidence>
<dbReference type="OrthoDB" id="9762169at2"/>
<feature type="binding site" evidence="7">
    <location>
        <position position="43"/>
    </location>
    <ligand>
        <name>ATP</name>
        <dbReference type="ChEBI" id="CHEBI:30616"/>
    </ligand>
</feature>
<gene>
    <name evidence="11" type="ORF">B0I08_103402</name>
</gene>
<feature type="domain" description="Protein kinase" evidence="10">
    <location>
        <begin position="14"/>
        <end position="285"/>
    </location>
</feature>
<evidence type="ECO:0000256" key="1">
    <source>
        <dbReference type="ARBA" id="ARBA00012513"/>
    </source>
</evidence>
<keyword evidence="9" id="KW-0472">Membrane</keyword>
<reference evidence="11 12" key="1">
    <citation type="submission" date="2018-03" db="EMBL/GenBank/DDBJ databases">
        <title>Genomic Encyclopedia of Type Strains, Phase III (KMG-III): the genomes of soil and plant-associated and newly described type strains.</title>
        <authorList>
            <person name="Whitman W."/>
        </authorList>
    </citation>
    <scope>NUCLEOTIDE SEQUENCE [LARGE SCALE GENOMIC DNA]</scope>
    <source>
        <strain evidence="11 12">CGMCC 1.12484</strain>
    </source>
</reference>
<evidence type="ECO:0000256" key="6">
    <source>
        <dbReference type="ARBA" id="ARBA00022840"/>
    </source>
</evidence>
<evidence type="ECO:0000256" key="3">
    <source>
        <dbReference type="ARBA" id="ARBA00022679"/>
    </source>
</evidence>
<dbReference type="Proteomes" id="UP000237983">
    <property type="component" value="Unassembled WGS sequence"/>
</dbReference>
<proteinExistence type="predicted"/>
<evidence type="ECO:0000259" key="10">
    <source>
        <dbReference type="PROSITE" id="PS50011"/>
    </source>
</evidence>
<feature type="region of interest" description="Disordered" evidence="8">
    <location>
        <begin position="422"/>
        <end position="443"/>
    </location>
</feature>
<dbReference type="InterPro" id="IPR008271">
    <property type="entry name" value="Ser/Thr_kinase_AS"/>
</dbReference>
<keyword evidence="2 11" id="KW-0723">Serine/threonine-protein kinase</keyword>
<keyword evidence="5 11" id="KW-0418">Kinase</keyword>
<dbReference type="InterPro" id="IPR000719">
    <property type="entry name" value="Prot_kinase_dom"/>
</dbReference>
<protein>
    <recommendedName>
        <fullName evidence="1">non-specific serine/threonine protein kinase</fullName>
        <ecNumber evidence="1">2.7.11.1</ecNumber>
    </recommendedName>
</protein>
<feature type="region of interest" description="Disordered" evidence="8">
    <location>
        <begin position="313"/>
        <end position="364"/>
    </location>
</feature>
<dbReference type="Pfam" id="PF00069">
    <property type="entry name" value="Pkinase"/>
    <property type="match status" value="1"/>
</dbReference>
<keyword evidence="4 7" id="KW-0547">Nucleotide-binding</keyword>
<keyword evidence="9" id="KW-0812">Transmembrane</keyword>
<feature type="transmembrane region" description="Helical" evidence="9">
    <location>
        <begin position="461"/>
        <end position="483"/>
    </location>
</feature>
<accession>A0A2T0VGK6</accession>
<dbReference type="PROSITE" id="PS00107">
    <property type="entry name" value="PROTEIN_KINASE_ATP"/>
    <property type="match status" value="1"/>
</dbReference>
<feature type="compositionally biased region" description="Basic and acidic residues" evidence="8">
    <location>
        <begin position="313"/>
        <end position="326"/>
    </location>
</feature>
<evidence type="ECO:0000256" key="7">
    <source>
        <dbReference type="PROSITE-ProRule" id="PRU10141"/>
    </source>
</evidence>
<dbReference type="EC" id="2.7.11.1" evidence="1"/>
<keyword evidence="12" id="KW-1185">Reference proteome</keyword>
<dbReference type="PROSITE" id="PS00108">
    <property type="entry name" value="PROTEIN_KINASE_ST"/>
    <property type="match status" value="1"/>
</dbReference>
<dbReference type="PANTHER" id="PTHR43289">
    <property type="entry name" value="MITOGEN-ACTIVATED PROTEIN KINASE KINASE KINASE 20-RELATED"/>
    <property type="match status" value="1"/>
</dbReference>
<dbReference type="GO" id="GO:0005524">
    <property type="term" value="F:ATP binding"/>
    <property type="evidence" value="ECO:0007669"/>
    <property type="project" value="UniProtKB-UniRule"/>
</dbReference>
<dbReference type="GO" id="GO:0004674">
    <property type="term" value="F:protein serine/threonine kinase activity"/>
    <property type="evidence" value="ECO:0007669"/>
    <property type="project" value="UniProtKB-KW"/>
</dbReference>
<dbReference type="Gene3D" id="1.10.510.10">
    <property type="entry name" value="Transferase(Phosphotransferase) domain 1"/>
    <property type="match status" value="1"/>
</dbReference>
<feature type="region of interest" description="Disordered" evidence="8">
    <location>
        <begin position="172"/>
        <end position="191"/>
    </location>
</feature>
<dbReference type="PROSITE" id="PS50011">
    <property type="entry name" value="PROTEIN_KINASE_DOM"/>
    <property type="match status" value="1"/>
</dbReference>
<sequence>MRRAPSEAPTIPGLEFRRLLGTGGFSDVFLYEQQLPRRRVAVKVLLTDSLNTAAREAFVDEANVMAQLSAHPYIVTIFHADVAADDRPYFVMEYCSGPSLSELYKKETFSVADALRTGVRLSGAIATAHAAGILHRDIKPANVLTNDFGWPALTDFGISSAVDELPMQALGDAGQLQDSGGSTASQSVGMSVPWSPPEMFEDVPRPDVRSDVFSLAATIHTLLAGRTPFEIPGRSNGTLDLVGRIERGVITPIGRDEVPRSLSAVLQKGMATRRDERYASAIEFARALQRIELELGYSPTSIEVPNLVVRDRDDHADAGGEDETRVRSVSTIAAQPPRDPAPGTPAPGTPAPGSPAPGSEDETRARSFTVIGEPPASSPASLAEEGTIVRSAMTAPATPWSAGAADGDVDNDTVVRPRRQRTSVEGVHAAPAQPTDPAVPGAVASTDRAIDGASGRSRRRLGIVAGLVAAVVAAGVITSLVVAGGSVREESRPSAEATNGGGSAIVGGAVPTPTIVSAVASVDDESVTFTWSNPEPEDGDRYTWALAEQPGKLTPTTEPTVTVARPSAGARVCVTVYVLRAGRTSGVPLESCNPE</sequence>
<dbReference type="RefSeq" id="WP_106211536.1">
    <property type="nucleotide sequence ID" value="NZ_PVTL01000003.1"/>
</dbReference>
<dbReference type="AlphaFoldDB" id="A0A2T0VGK6"/>
<evidence type="ECO:0000313" key="11">
    <source>
        <dbReference type="EMBL" id="PRY69194.1"/>
    </source>
</evidence>
<feature type="compositionally biased region" description="Pro residues" evidence="8">
    <location>
        <begin position="337"/>
        <end position="355"/>
    </location>
</feature>
<dbReference type="InterPro" id="IPR017441">
    <property type="entry name" value="Protein_kinase_ATP_BS"/>
</dbReference>
<evidence type="ECO:0000313" key="12">
    <source>
        <dbReference type="Proteomes" id="UP000237983"/>
    </source>
</evidence>
<keyword evidence="3" id="KW-0808">Transferase</keyword>
<feature type="compositionally biased region" description="Polar residues" evidence="8">
    <location>
        <begin position="176"/>
        <end position="189"/>
    </location>
</feature>
<dbReference type="CDD" id="cd14014">
    <property type="entry name" value="STKc_PknB_like"/>
    <property type="match status" value="1"/>
</dbReference>
<evidence type="ECO:0000256" key="9">
    <source>
        <dbReference type="SAM" id="Phobius"/>
    </source>
</evidence>
<dbReference type="EMBL" id="PVTL01000003">
    <property type="protein sequence ID" value="PRY69194.1"/>
    <property type="molecule type" value="Genomic_DNA"/>
</dbReference>
<dbReference type="SUPFAM" id="SSF56112">
    <property type="entry name" value="Protein kinase-like (PK-like)"/>
    <property type="match status" value="1"/>
</dbReference>
<evidence type="ECO:0000256" key="4">
    <source>
        <dbReference type="ARBA" id="ARBA00022741"/>
    </source>
</evidence>
<keyword evidence="9" id="KW-1133">Transmembrane helix</keyword>
<name>A0A2T0VGK6_9MICO</name>
<dbReference type="PANTHER" id="PTHR43289:SF6">
    <property type="entry name" value="SERINE_THREONINE-PROTEIN KINASE NEKL-3"/>
    <property type="match status" value="1"/>
</dbReference>
<organism evidence="11 12">
    <name type="scientific">Glaciihabitans tibetensis</name>
    <dbReference type="NCBI Taxonomy" id="1266600"/>
    <lineage>
        <taxon>Bacteria</taxon>
        <taxon>Bacillati</taxon>
        <taxon>Actinomycetota</taxon>
        <taxon>Actinomycetes</taxon>
        <taxon>Micrococcales</taxon>
        <taxon>Microbacteriaceae</taxon>
        <taxon>Glaciihabitans</taxon>
    </lineage>
</organism>
<evidence type="ECO:0000256" key="5">
    <source>
        <dbReference type="ARBA" id="ARBA00022777"/>
    </source>
</evidence>
<evidence type="ECO:0000256" key="2">
    <source>
        <dbReference type="ARBA" id="ARBA00022527"/>
    </source>
</evidence>
<dbReference type="SMART" id="SM00220">
    <property type="entry name" value="S_TKc"/>
    <property type="match status" value="1"/>
</dbReference>
<dbReference type="InterPro" id="IPR011009">
    <property type="entry name" value="Kinase-like_dom_sf"/>
</dbReference>